<dbReference type="Proteomes" id="UP001472677">
    <property type="component" value="Unassembled WGS sequence"/>
</dbReference>
<proteinExistence type="predicted"/>
<gene>
    <name evidence="2" type="ORF">V6N12_058040</name>
</gene>
<reference evidence="2 3" key="1">
    <citation type="journal article" date="2024" name="G3 (Bethesda)">
        <title>Genome assembly of Hibiscus sabdariffa L. provides insights into metabolisms of medicinal natural products.</title>
        <authorList>
            <person name="Kim T."/>
        </authorList>
    </citation>
    <scope>NUCLEOTIDE SEQUENCE [LARGE SCALE GENOMIC DNA]</scope>
    <source>
        <strain evidence="2">TK-2024</strain>
        <tissue evidence="2">Old leaves</tissue>
    </source>
</reference>
<keyword evidence="3" id="KW-1185">Reference proteome</keyword>
<feature type="non-terminal residue" evidence="2">
    <location>
        <position position="1"/>
    </location>
</feature>
<dbReference type="EMBL" id="JBBPBM010000133">
    <property type="protein sequence ID" value="KAK8504944.1"/>
    <property type="molecule type" value="Genomic_DNA"/>
</dbReference>
<feature type="chain" id="PRO_5045243118" evidence="1">
    <location>
        <begin position="23"/>
        <end position="42"/>
    </location>
</feature>
<evidence type="ECO:0000313" key="3">
    <source>
        <dbReference type="Proteomes" id="UP001472677"/>
    </source>
</evidence>
<name>A0ABR2BD35_9ROSI</name>
<sequence>ALVQGLHLVVEVVVMAVQGLLAQQVYLENKSFALPVEVYWQF</sequence>
<comment type="caution">
    <text evidence="2">The sequence shown here is derived from an EMBL/GenBank/DDBJ whole genome shotgun (WGS) entry which is preliminary data.</text>
</comment>
<feature type="signal peptide" evidence="1">
    <location>
        <begin position="1"/>
        <end position="22"/>
    </location>
</feature>
<accession>A0ABR2BD35</accession>
<protein>
    <submittedName>
        <fullName evidence="2">Uncharacterized protein</fullName>
    </submittedName>
</protein>
<keyword evidence="1" id="KW-0732">Signal</keyword>
<organism evidence="2 3">
    <name type="scientific">Hibiscus sabdariffa</name>
    <name type="common">roselle</name>
    <dbReference type="NCBI Taxonomy" id="183260"/>
    <lineage>
        <taxon>Eukaryota</taxon>
        <taxon>Viridiplantae</taxon>
        <taxon>Streptophyta</taxon>
        <taxon>Embryophyta</taxon>
        <taxon>Tracheophyta</taxon>
        <taxon>Spermatophyta</taxon>
        <taxon>Magnoliopsida</taxon>
        <taxon>eudicotyledons</taxon>
        <taxon>Gunneridae</taxon>
        <taxon>Pentapetalae</taxon>
        <taxon>rosids</taxon>
        <taxon>malvids</taxon>
        <taxon>Malvales</taxon>
        <taxon>Malvaceae</taxon>
        <taxon>Malvoideae</taxon>
        <taxon>Hibiscus</taxon>
    </lineage>
</organism>
<evidence type="ECO:0000256" key="1">
    <source>
        <dbReference type="SAM" id="SignalP"/>
    </source>
</evidence>
<evidence type="ECO:0000313" key="2">
    <source>
        <dbReference type="EMBL" id="KAK8504944.1"/>
    </source>
</evidence>